<evidence type="ECO:0000313" key="2">
    <source>
        <dbReference type="WBParaSite" id="Hba_01427"/>
    </source>
</evidence>
<evidence type="ECO:0000313" key="1">
    <source>
        <dbReference type="Proteomes" id="UP000095283"/>
    </source>
</evidence>
<accession>A0A1I7W9U0</accession>
<protein>
    <submittedName>
        <fullName evidence="2">Pentatricopeptide repeat-containing protein</fullName>
    </submittedName>
</protein>
<keyword evidence="1" id="KW-1185">Reference proteome</keyword>
<dbReference type="Proteomes" id="UP000095283">
    <property type="component" value="Unplaced"/>
</dbReference>
<proteinExistence type="predicted"/>
<reference evidence="2" key="1">
    <citation type="submission" date="2016-11" db="UniProtKB">
        <authorList>
            <consortium name="WormBaseParasite"/>
        </authorList>
    </citation>
    <scope>IDENTIFICATION</scope>
</reference>
<organism evidence="1 2">
    <name type="scientific">Heterorhabditis bacteriophora</name>
    <name type="common">Entomopathogenic nematode worm</name>
    <dbReference type="NCBI Taxonomy" id="37862"/>
    <lineage>
        <taxon>Eukaryota</taxon>
        <taxon>Metazoa</taxon>
        <taxon>Ecdysozoa</taxon>
        <taxon>Nematoda</taxon>
        <taxon>Chromadorea</taxon>
        <taxon>Rhabditida</taxon>
        <taxon>Rhabditina</taxon>
        <taxon>Rhabditomorpha</taxon>
        <taxon>Strongyloidea</taxon>
        <taxon>Heterorhabditidae</taxon>
        <taxon>Heterorhabditis</taxon>
    </lineage>
</organism>
<dbReference type="WBParaSite" id="Hba_01427">
    <property type="protein sequence ID" value="Hba_01427"/>
    <property type="gene ID" value="Hba_01427"/>
</dbReference>
<name>A0A1I7W9U0_HETBA</name>
<dbReference type="AlphaFoldDB" id="A0A1I7W9U0"/>
<sequence>MIRLCRRFMANLSVVTGPNELCEVKINGSNRVNNVKALKRINLPRNIEDAAREYILSSALYREVSYNYCLYVCFLYGFHQFRWKDAHSLLSYVTISPPGLKRSLYICLLAKEGYLDEVKPFST</sequence>